<proteinExistence type="predicted"/>
<organism evidence="1 2">
    <name type="scientific">Gigaspora margarita</name>
    <dbReference type="NCBI Taxonomy" id="4874"/>
    <lineage>
        <taxon>Eukaryota</taxon>
        <taxon>Fungi</taxon>
        <taxon>Fungi incertae sedis</taxon>
        <taxon>Mucoromycota</taxon>
        <taxon>Glomeromycotina</taxon>
        <taxon>Glomeromycetes</taxon>
        <taxon>Diversisporales</taxon>
        <taxon>Gigasporaceae</taxon>
        <taxon>Gigaspora</taxon>
    </lineage>
</organism>
<evidence type="ECO:0000313" key="2">
    <source>
        <dbReference type="Proteomes" id="UP000789901"/>
    </source>
</evidence>
<sequence>MEEISMVESPIVESPILEESSTMVVSPTMVESPIIVESPVIVESPTIVESPMQKRAKDKLHKIKEGLEEFEANLTDDSNRDFQSEIDVHMNEPDIPLPLPSTILEEYDKVLLHQFCNKIAKLQHSECPTCNECFPSITLVVGECCHCYTEKTLPKKFSFGNNMDPGEVPEELQGLTELKRCLLHKFFL</sequence>
<comment type="caution">
    <text evidence="1">The sequence shown here is derived from an EMBL/GenBank/DDBJ whole genome shotgun (WGS) entry which is preliminary data.</text>
</comment>
<name>A0ABN7VQ76_GIGMA</name>
<gene>
    <name evidence="1" type="ORF">GMARGA_LOCUS21325</name>
</gene>
<dbReference type="EMBL" id="CAJVQB010019597">
    <property type="protein sequence ID" value="CAG8791708.1"/>
    <property type="molecule type" value="Genomic_DNA"/>
</dbReference>
<protein>
    <submittedName>
        <fullName evidence="1">14991_t:CDS:1</fullName>
    </submittedName>
</protein>
<accession>A0ABN7VQ76</accession>
<dbReference type="Proteomes" id="UP000789901">
    <property type="component" value="Unassembled WGS sequence"/>
</dbReference>
<reference evidence="1 2" key="1">
    <citation type="submission" date="2021-06" db="EMBL/GenBank/DDBJ databases">
        <authorList>
            <person name="Kallberg Y."/>
            <person name="Tangrot J."/>
            <person name="Rosling A."/>
        </authorList>
    </citation>
    <scope>NUCLEOTIDE SEQUENCE [LARGE SCALE GENOMIC DNA]</scope>
    <source>
        <strain evidence="1 2">120-4 pot B 10/14</strain>
    </source>
</reference>
<keyword evidence="2" id="KW-1185">Reference proteome</keyword>
<evidence type="ECO:0000313" key="1">
    <source>
        <dbReference type="EMBL" id="CAG8791708.1"/>
    </source>
</evidence>